<dbReference type="Gene3D" id="3.30.70.270">
    <property type="match status" value="1"/>
</dbReference>
<feature type="domain" description="Reverse transcriptase" evidence="9">
    <location>
        <begin position="1"/>
        <end position="191"/>
    </location>
</feature>
<dbReference type="GO" id="GO:0003964">
    <property type="term" value="F:RNA-directed DNA polymerase activity"/>
    <property type="evidence" value="ECO:0007669"/>
    <property type="project" value="UniProtKB-KW"/>
</dbReference>
<dbReference type="Gene3D" id="2.40.70.10">
    <property type="entry name" value="Acid Proteases"/>
    <property type="match status" value="1"/>
</dbReference>
<evidence type="ECO:0000259" key="9">
    <source>
        <dbReference type="PROSITE" id="PS50878"/>
    </source>
</evidence>
<dbReference type="PROSITE" id="PS50878">
    <property type="entry name" value="RT_POL"/>
    <property type="match status" value="1"/>
</dbReference>
<dbReference type="GO" id="GO:0004523">
    <property type="term" value="F:RNA-DNA hybrid ribonuclease activity"/>
    <property type="evidence" value="ECO:0007669"/>
    <property type="project" value="InterPro"/>
</dbReference>
<keyword evidence="8" id="KW-0233">DNA recombination</keyword>
<dbReference type="EMBL" id="JAULJE010000001">
    <property type="protein sequence ID" value="KAK1346493.1"/>
    <property type="molecule type" value="Genomic_DNA"/>
</dbReference>
<evidence type="ECO:0000256" key="3">
    <source>
        <dbReference type="ARBA" id="ARBA00022695"/>
    </source>
</evidence>
<dbReference type="Pfam" id="PF00665">
    <property type="entry name" value="rve"/>
    <property type="match status" value="1"/>
</dbReference>
<dbReference type="AlphaFoldDB" id="A0AA40IBE0"/>
<keyword evidence="6" id="KW-0378">Hydrolase</keyword>
<keyword evidence="7" id="KW-0695">RNA-directed DNA polymerase</keyword>
<dbReference type="Pfam" id="PF00075">
    <property type="entry name" value="RNase_H"/>
    <property type="match status" value="1"/>
</dbReference>
<dbReference type="InterPro" id="IPR001584">
    <property type="entry name" value="Integrase_cat-core"/>
</dbReference>
<dbReference type="InterPro" id="IPR043128">
    <property type="entry name" value="Rev_trsase/Diguanyl_cyclase"/>
</dbReference>
<dbReference type="SUPFAM" id="SSF50630">
    <property type="entry name" value="Acid proteases"/>
    <property type="match status" value="1"/>
</dbReference>
<name>A0AA40IBE0_CNENI</name>
<dbReference type="GO" id="GO:0015074">
    <property type="term" value="P:DNA integration"/>
    <property type="evidence" value="ECO:0007669"/>
    <property type="project" value="InterPro"/>
</dbReference>
<evidence type="ECO:0000313" key="13">
    <source>
        <dbReference type="Proteomes" id="UP001177744"/>
    </source>
</evidence>
<sequence>MFKVSGKQISFLINMGANFSVLPSFSGPLFHSTISVMGIDGKSTCPLATGPLPCLLDNSPITHSFLIMPLCPDTFFTIPLDPDSYHLFTFTWEDPDEQVSRQLTWTVLPQGFRDSPHLFGQALARDFQQCSLELSTLLQYVDDLLLYSPSLDISRRQTAGLLNFLGDKGYHVSPAKVQLSAPTVTYLGICLTPNSRGLAAFPKLRDALLASPPLSLPDISKPLQLFTDEKQGIAMGVLTQPLGPAFAPIAYLSRQLDPTVWGWQPCLWALAAASALTKEAQKICLQQPLQATGSSVTPILISPCPLSHAGTPSPFLDSPDISLTQSPALNPATSFLLPPPNLHSFPEVVEALTQPWAGLSDLPLSNPDLTLFVDGSSCLDPQGRRKASYAVVTLERTLEAAQFPEGTTFQKAELIALTRALHLSKGRRVNIYTDSKYSFLIAHCHAVIWRERGFLSTKGSPIINARLITRLLDALQLPSQPSCTAEAIRLTPRWLRGETPEQTRIQKKKINSYNEEALLGWTFINNKIALPKAQVGAIVQQVHRSLHIGLLVLWRFLEPLFTSSTLREAVTSAFSSCSTCAAVSPQGGMRPNFPTHQMREHLSGQDWQVDFTHMPAHKKTKYLLTMVDTLTGWVEAFPTRKETAEVVAETLITHIIPRFDLPTSIQSDNGPAFISRVVQQVSTSLGISWKLHIPYHPQSSGKVERVNGLLKDHLTKLSLEIRSSWPDLLPMALTRIRATPRSPTFLSPFELLYGRPFLLNHRFPTDPPLLATYLPYLSLLRQLLQEHTDRFLPRPEPADQGSRGPAL</sequence>
<feature type="domain" description="RNase H type-1" evidence="10">
    <location>
        <begin position="365"/>
        <end position="526"/>
    </location>
</feature>
<keyword evidence="2" id="KW-0808">Transferase</keyword>
<reference evidence="12" key="1">
    <citation type="submission" date="2023-06" db="EMBL/GenBank/DDBJ databases">
        <title>Reference genome for the Northern bat (Eptesicus nilssonii), a most northern bat species.</title>
        <authorList>
            <person name="Laine V.N."/>
            <person name="Pulliainen A.T."/>
            <person name="Lilley T.M."/>
        </authorList>
    </citation>
    <scope>NUCLEOTIDE SEQUENCE</scope>
    <source>
        <strain evidence="12">BLF_Eptnil</strain>
        <tissue evidence="12">Kidney</tissue>
    </source>
</reference>
<gene>
    <name evidence="12" type="ORF">QTO34_000349</name>
</gene>
<evidence type="ECO:0000256" key="7">
    <source>
        <dbReference type="ARBA" id="ARBA00022918"/>
    </source>
</evidence>
<dbReference type="Gene3D" id="3.10.20.370">
    <property type="match status" value="1"/>
</dbReference>
<evidence type="ECO:0000313" key="12">
    <source>
        <dbReference type="EMBL" id="KAK1346493.1"/>
    </source>
</evidence>
<evidence type="ECO:0000259" key="10">
    <source>
        <dbReference type="PROSITE" id="PS50879"/>
    </source>
</evidence>
<feature type="domain" description="Integrase catalytic" evidence="11">
    <location>
        <begin position="590"/>
        <end position="756"/>
    </location>
</feature>
<keyword evidence="5" id="KW-0255">Endonuclease</keyword>
<evidence type="ECO:0000259" key="11">
    <source>
        <dbReference type="PROSITE" id="PS50994"/>
    </source>
</evidence>
<dbReference type="GO" id="GO:0035613">
    <property type="term" value="F:RNA stem-loop binding"/>
    <property type="evidence" value="ECO:0007669"/>
    <property type="project" value="TreeGrafter"/>
</dbReference>
<dbReference type="InterPro" id="IPR012337">
    <property type="entry name" value="RNaseH-like_sf"/>
</dbReference>
<dbReference type="PANTHER" id="PTHR41694">
    <property type="entry name" value="ENDOGENOUS RETROVIRUS GROUP K MEMBER POL PROTEIN"/>
    <property type="match status" value="1"/>
</dbReference>
<dbReference type="InterPro" id="IPR041577">
    <property type="entry name" value="RT_RNaseH_2"/>
</dbReference>
<protein>
    <submittedName>
        <fullName evidence="12">Uncharacterized protein</fullName>
    </submittedName>
</protein>
<evidence type="ECO:0000256" key="8">
    <source>
        <dbReference type="ARBA" id="ARBA00023172"/>
    </source>
</evidence>
<keyword evidence="13" id="KW-1185">Reference proteome</keyword>
<accession>A0AA40IBE0</accession>
<dbReference type="InterPro" id="IPR002156">
    <property type="entry name" value="RNaseH_domain"/>
</dbReference>
<organism evidence="12 13">
    <name type="scientific">Cnephaeus nilssonii</name>
    <name type="common">Northern bat</name>
    <name type="synonym">Eptesicus nilssonii</name>
    <dbReference type="NCBI Taxonomy" id="3371016"/>
    <lineage>
        <taxon>Eukaryota</taxon>
        <taxon>Metazoa</taxon>
        <taxon>Chordata</taxon>
        <taxon>Craniata</taxon>
        <taxon>Vertebrata</taxon>
        <taxon>Euteleostomi</taxon>
        <taxon>Mammalia</taxon>
        <taxon>Eutheria</taxon>
        <taxon>Laurasiatheria</taxon>
        <taxon>Chiroptera</taxon>
        <taxon>Yangochiroptera</taxon>
        <taxon>Vespertilionidae</taxon>
        <taxon>Cnephaeus</taxon>
    </lineage>
</organism>
<dbReference type="PROSITE" id="PS50994">
    <property type="entry name" value="INTEGRASE"/>
    <property type="match status" value="1"/>
</dbReference>
<dbReference type="PANTHER" id="PTHR41694:SF5">
    <property type="entry name" value="RIBONUCLEASE H"/>
    <property type="match status" value="1"/>
</dbReference>
<evidence type="ECO:0000256" key="2">
    <source>
        <dbReference type="ARBA" id="ARBA00022679"/>
    </source>
</evidence>
<dbReference type="InterPro" id="IPR000477">
    <property type="entry name" value="RT_dom"/>
</dbReference>
<dbReference type="Gene3D" id="3.30.420.10">
    <property type="entry name" value="Ribonuclease H-like superfamily/Ribonuclease H"/>
    <property type="match status" value="2"/>
</dbReference>
<dbReference type="Pfam" id="PF17919">
    <property type="entry name" value="RT_RNaseH_2"/>
    <property type="match status" value="1"/>
</dbReference>
<dbReference type="InterPro" id="IPR036397">
    <property type="entry name" value="RNaseH_sf"/>
</dbReference>
<dbReference type="GO" id="GO:0006310">
    <property type="term" value="P:DNA recombination"/>
    <property type="evidence" value="ECO:0007669"/>
    <property type="project" value="UniProtKB-KW"/>
</dbReference>
<dbReference type="InterPro" id="IPR043502">
    <property type="entry name" value="DNA/RNA_pol_sf"/>
</dbReference>
<evidence type="ECO:0000256" key="1">
    <source>
        <dbReference type="ARBA" id="ARBA00010879"/>
    </source>
</evidence>
<keyword evidence="3" id="KW-0548">Nucleotidyltransferase</keyword>
<dbReference type="SUPFAM" id="SSF56672">
    <property type="entry name" value="DNA/RNA polymerases"/>
    <property type="match status" value="1"/>
</dbReference>
<dbReference type="Pfam" id="PF00078">
    <property type="entry name" value="RVT_1"/>
    <property type="match status" value="1"/>
</dbReference>
<keyword evidence="4" id="KW-0540">Nuclease</keyword>
<evidence type="ECO:0000256" key="4">
    <source>
        <dbReference type="ARBA" id="ARBA00022722"/>
    </source>
</evidence>
<dbReference type="InterPro" id="IPR021109">
    <property type="entry name" value="Peptidase_aspartic_dom_sf"/>
</dbReference>
<dbReference type="Proteomes" id="UP001177744">
    <property type="component" value="Unassembled WGS sequence"/>
</dbReference>
<comment type="similarity">
    <text evidence="1">Belongs to the beta type-B retroviral polymerase family. HERV class-II K(HML-2) pol subfamily.</text>
</comment>
<proteinExistence type="inferred from homology"/>
<evidence type="ECO:0000256" key="6">
    <source>
        <dbReference type="ARBA" id="ARBA00022801"/>
    </source>
</evidence>
<dbReference type="SUPFAM" id="SSF53098">
    <property type="entry name" value="Ribonuclease H-like"/>
    <property type="match status" value="2"/>
</dbReference>
<dbReference type="PROSITE" id="PS50879">
    <property type="entry name" value="RNASE_H_1"/>
    <property type="match status" value="1"/>
</dbReference>
<evidence type="ECO:0000256" key="5">
    <source>
        <dbReference type="ARBA" id="ARBA00022759"/>
    </source>
</evidence>
<comment type="caution">
    <text evidence="12">The sequence shown here is derived from an EMBL/GenBank/DDBJ whole genome shotgun (WGS) entry which is preliminary data.</text>
</comment>